<feature type="region of interest" description="Disordered" evidence="4">
    <location>
        <begin position="1"/>
        <end position="24"/>
    </location>
</feature>
<dbReference type="GO" id="GO:0005524">
    <property type="term" value="F:ATP binding"/>
    <property type="evidence" value="ECO:0007669"/>
    <property type="project" value="UniProtKB-KW"/>
</dbReference>
<feature type="compositionally biased region" description="Basic residues" evidence="4">
    <location>
        <begin position="52"/>
        <end position="61"/>
    </location>
</feature>
<comment type="caution">
    <text evidence="6">The sequence shown here is derived from an EMBL/GenBank/DDBJ whole genome shotgun (WGS) entry which is preliminary data.</text>
</comment>
<dbReference type="RefSeq" id="WP_124296509.1">
    <property type="nucleotide sequence ID" value="NZ_BDES01000078.1"/>
</dbReference>
<dbReference type="EMBL" id="BDES01000078">
    <property type="protein sequence ID" value="GCD54206.1"/>
    <property type="molecule type" value="Genomic_DNA"/>
</dbReference>
<keyword evidence="2" id="KW-0547">Nucleotide-binding</keyword>
<feature type="region of interest" description="Disordered" evidence="4">
    <location>
        <begin position="36"/>
        <end position="72"/>
    </location>
</feature>
<gene>
    <name evidence="6" type="ORF">NBRC3188_2903</name>
</gene>
<accession>A0A401WY18</accession>
<dbReference type="InterPro" id="IPR001482">
    <property type="entry name" value="T2SS/T4SS_dom"/>
</dbReference>
<dbReference type="Gene3D" id="3.40.50.300">
    <property type="entry name" value="P-loop containing nucleotide triphosphate hydrolases"/>
    <property type="match status" value="1"/>
</dbReference>
<feature type="domain" description="Bacterial type II secretion system protein E" evidence="5">
    <location>
        <begin position="196"/>
        <end position="575"/>
    </location>
</feature>
<dbReference type="PANTHER" id="PTHR30258:SF2">
    <property type="entry name" value="COMG OPERON PROTEIN 1"/>
    <property type="match status" value="1"/>
</dbReference>
<comment type="similarity">
    <text evidence="1">Belongs to the GSP E family.</text>
</comment>
<evidence type="ECO:0000256" key="3">
    <source>
        <dbReference type="ARBA" id="ARBA00022840"/>
    </source>
</evidence>
<dbReference type="GO" id="GO:0016887">
    <property type="term" value="F:ATP hydrolysis activity"/>
    <property type="evidence" value="ECO:0007669"/>
    <property type="project" value="TreeGrafter"/>
</dbReference>
<dbReference type="Gene3D" id="3.30.450.90">
    <property type="match status" value="1"/>
</dbReference>
<dbReference type="Proteomes" id="UP000287300">
    <property type="component" value="Unassembled WGS sequence"/>
</dbReference>
<dbReference type="Pfam" id="PF00437">
    <property type="entry name" value="T2SSE"/>
    <property type="match status" value="1"/>
</dbReference>
<dbReference type="AlphaFoldDB" id="A0A401WY18"/>
<feature type="compositionally biased region" description="Basic residues" evidence="4">
    <location>
        <begin position="1"/>
        <end position="19"/>
    </location>
</feature>
<organism evidence="6 7">
    <name type="scientific">Acetobacter pasteurianus NBRC 3188</name>
    <dbReference type="NCBI Taxonomy" id="1226663"/>
    <lineage>
        <taxon>Bacteria</taxon>
        <taxon>Pseudomonadati</taxon>
        <taxon>Pseudomonadota</taxon>
        <taxon>Alphaproteobacteria</taxon>
        <taxon>Acetobacterales</taxon>
        <taxon>Acetobacteraceae</taxon>
        <taxon>Acetobacter</taxon>
    </lineage>
</organism>
<sequence>MPKKKNKNSKSKKSSKKKNGNVIQGWMQRINAAIAWLTTDTKPQNNTSTKKKEARTRRRTPHIAQGSDQNTETKTLLRKIESQTDVDSLIDNIKEEDRTIITGLGTPVSGFENRHREMAAFVLDAGDGNDKKGQFIYPDKKRFDPIVVEAKTLIEQSGYIITGDVTVPIKTIAIINSLGTSQLMGEAGGQSLTGEELNSIQKKLFQIYDEAAKAGASDIHIDATKAGTSISFRIYGEIRPFQHETYETGLRLNHIAAIVATEGDSHYDTSQFQDKNMRPGEFTLPRGIESLRLHWNPLSDEGRQVVIRLNKEPKRIRIEDAPFLKAGFTPDQDDAFRRFRQKKDGMLILSGPTGSGKTTTLTMNATILYYERDTRIAINTLEDPVEQPIIGACQTSVPSSKYKDGLKAMVRSDPDVLVVSEMRDGPSSDQAIQAARTGHLMMTTTHCSRALTIPRRIIDMGVDRLNVLDGSIMKLWVSQRLVGVICPHCGLSYEEGIRLNKRTKFECESVKNFVPEEYFPKLKMVNPDMAERLYGCGKRGCRYGQSGATIIAEVIEPDQEFMELLRKGQDKDAEKYWLEKLNGTSLAENCLFKACFGLIDPRDLLGVVESPNEIDLARTSRLLSEKAEKWYGASIQ</sequence>
<name>A0A401WY18_ACEPA</name>
<proteinExistence type="inferred from homology"/>
<dbReference type="SUPFAM" id="SSF52540">
    <property type="entry name" value="P-loop containing nucleoside triphosphate hydrolases"/>
    <property type="match status" value="1"/>
</dbReference>
<dbReference type="GO" id="GO:0005886">
    <property type="term" value="C:plasma membrane"/>
    <property type="evidence" value="ECO:0007669"/>
    <property type="project" value="TreeGrafter"/>
</dbReference>
<evidence type="ECO:0000313" key="7">
    <source>
        <dbReference type="Proteomes" id="UP000287300"/>
    </source>
</evidence>
<dbReference type="GeneID" id="66349878"/>
<evidence type="ECO:0000256" key="2">
    <source>
        <dbReference type="ARBA" id="ARBA00022741"/>
    </source>
</evidence>
<reference evidence="6 7" key="1">
    <citation type="submission" date="2016-06" db="EMBL/GenBank/DDBJ databases">
        <title>Acetobacter pasteurianus NBRC 3188 whole genome sequencing project.</title>
        <authorList>
            <person name="Matsutani M."/>
            <person name="Shiwa Y."/>
            <person name="Okamoto-Kainuma A."/>
            <person name="Ishikawa M."/>
            <person name="Koizumi Y."/>
            <person name="Yoshikawa H."/>
            <person name="Yakushi T."/>
            <person name="Matsushita K."/>
        </authorList>
    </citation>
    <scope>NUCLEOTIDE SEQUENCE [LARGE SCALE GENOMIC DNA]</scope>
    <source>
        <strain evidence="6 7">NBRC 3188</strain>
    </source>
</reference>
<keyword evidence="3" id="KW-0067">ATP-binding</keyword>
<evidence type="ECO:0000256" key="1">
    <source>
        <dbReference type="ARBA" id="ARBA00006611"/>
    </source>
</evidence>
<evidence type="ECO:0000313" key="6">
    <source>
        <dbReference type="EMBL" id="GCD54206.1"/>
    </source>
</evidence>
<evidence type="ECO:0000259" key="5">
    <source>
        <dbReference type="Pfam" id="PF00437"/>
    </source>
</evidence>
<protein>
    <recommendedName>
        <fullName evidence="5">Bacterial type II secretion system protein E domain-containing protein</fullName>
    </recommendedName>
</protein>
<dbReference type="InterPro" id="IPR027417">
    <property type="entry name" value="P-loop_NTPase"/>
</dbReference>
<evidence type="ECO:0000256" key="4">
    <source>
        <dbReference type="SAM" id="MobiDB-lite"/>
    </source>
</evidence>
<dbReference type="PANTHER" id="PTHR30258">
    <property type="entry name" value="TYPE II SECRETION SYSTEM PROTEIN GSPE-RELATED"/>
    <property type="match status" value="1"/>
</dbReference>